<dbReference type="EMBL" id="GEFM01007155">
    <property type="protein sequence ID" value="JAP68641.1"/>
    <property type="molecule type" value="mRNA"/>
</dbReference>
<proteinExistence type="evidence at transcript level"/>
<evidence type="ECO:0000256" key="1">
    <source>
        <dbReference type="SAM" id="MobiDB-lite"/>
    </source>
</evidence>
<reference evidence="2" key="1">
    <citation type="submission" date="2016-02" db="EMBL/GenBank/DDBJ databases">
        <title>RNAseq analyses of the midgut from blood- or serum-fed Ixodes ricinus ticks.</title>
        <authorList>
            <person name="Perner J."/>
            <person name="Provaznik J."/>
            <person name="Schrenkova J."/>
            <person name="Urbanova V."/>
            <person name="Ribeiro J.M."/>
            <person name="Kopacek P."/>
        </authorList>
    </citation>
    <scope>NUCLEOTIDE SEQUENCE</scope>
    <source>
        <tissue evidence="2">Gut</tissue>
    </source>
</reference>
<feature type="region of interest" description="Disordered" evidence="1">
    <location>
        <begin position="47"/>
        <end position="99"/>
    </location>
</feature>
<organism evidence="2">
    <name type="scientific">Ixodes ricinus</name>
    <name type="common">Common tick</name>
    <name type="synonym">Acarus ricinus</name>
    <dbReference type="NCBI Taxonomy" id="34613"/>
    <lineage>
        <taxon>Eukaryota</taxon>
        <taxon>Metazoa</taxon>
        <taxon>Ecdysozoa</taxon>
        <taxon>Arthropoda</taxon>
        <taxon>Chelicerata</taxon>
        <taxon>Arachnida</taxon>
        <taxon>Acari</taxon>
        <taxon>Parasitiformes</taxon>
        <taxon>Ixodida</taxon>
        <taxon>Ixodoidea</taxon>
        <taxon>Ixodidae</taxon>
        <taxon>Ixodinae</taxon>
        <taxon>Ixodes</taxon>
    </lineage>
</organism>
<evidence type="ECO:0000313" key="2">
    <source>
        <dbReference type="EMBL" id="JAP68641.1"/>
    </source>
</evidence>
<name>A0A131XSU2_IXORI</name>
<feature type="non-terminal residue" evidence="2">
    <location>
        <position position="1"/>
    </location>
</feature>
<accession>A0A131XSU2</accession>
<sequence>KHLAYTLRDKGGRRRDEGHVTSGWLRRHVLAPERACCAKMRPGRNDGAALACGNPPSGPPVRFGPGPVATASPGHTGLGHDDPGVVPQRDSSYDIARSR</sequence>
<dbReference type="AlphaFoldDB" id="A0A131XSU2"/>
<protein>
    <submittedName>
        <fullName evidence="2">Uncharacterized protein</fullName>
    </submittedName>
</protein>